<feature type="region of interest" description="Disordered" evidence="1">
    <location>
        <begin position="237"/>
        <end position="268"/>
    </location>
</feature>
<accession>A0AAD6VXI4</accession>
<reference evidence="2" key="1">
    <citation type="submission" date="2023-03" db="EMBL/GenBank/DDBJ databases">
        <title>Massive genome expansion in bonnet fungi (Mycena s.s.) driven by repeated elements and novel gene families across ecological guilds.</title>
        <authorList>
            <consortium name="Lawrence Berkeley National Laboratory"/>
            <person name="Harder C.B."/>
            <person name="Miyauchi S."/>
            <person name="Viragh M."/>
            <person name="Kuo A."/>
            <person name="Thoen E."/>
            <person name="Andreopoulos B."/>
            <person name="Lu D."/>
            <person name="Skrede I."/>
            <person name="Drula E."/>
            <person name="Henrissat B."/>
            <person name="Morin E."/>
            <person name="Kohler A."/>
            <person name="Barry K."/>
            <person name="LaButti K."/>
            <person name="Morin E."/>
            <person name="Salamov A."/>
            <person name="Lipzen A."/>
            <person name="Mereny Z."/>
            <person name="Hegedus B."/>
            <person name="Baldrian P."/>
            <person name="Stursova M."/>
            <person name="Weitz H."/>
            <person name="Taylor A."/>
            <person name="Grigoriev I.V."/>
            <person name="Nagy L.G."/>
            <person name="Martin F."/>
            <person name="Kauserud H."/>
        </authorList>
    </citation>
    <scope>NUCLEOTIDE SEQUENCE</scope>
    <source>
        <strain evidence="2">9144</strain>
    </source>
</reference>
<gene>
    <name evidence="2" type="ORF">GGX14DRAFT_558281</name>
</gene>
<keyword evidence="3" id="KW-1185">Reference proteome</keyword>
<dbReference type="EMBL" id="JARJCW010000007">
    <property type="protein sequence ID" value="KAJ7222183.1"/>
    <property type="molecule type" value="Genomic_DNA"/>
</dbReference>
<proteinExistence type="predicted"/>
<evidence type="ECO:0000256" key="1">
    <source>
        <dbReference type="SAM" id="MobiDB-lite"/>
    </source>
</evidence>
<organism evidence="2 3">
    <name type="scientific">Mycena pura</name>
    <dbReference type="NCBI Taxonomy" id="153505"/>
    <lineage>
        <taxon>Eukaryota</taxon>
        <taxon>Fungi</taxon>
        <taxon>Dikarya</taxon>
        <taxon>Basidiomycota</taxon>
        <taxon>Agaricomycotina</taxon>
        <taxon>Agaricomycetes</taxon>
        <taxon>Agaricomycetidae</taxon>
        <taxon>Agaricales</taxon>
        <taxon>Marasmiineae</taxon>
        <taxon>Mycenaceae</taxon>
        <taxon>Mycena</taxon>
    </lineage>
</organism>
<name>A0AAD6VXI4_9AGAR</name>
<protein>
    <submittedName>
        <fullName evidence="2">Uncharacterized protein</fullName>
    </submittedName>
</protein>
<evidence type="ECO:0000313" key="2">
    <source>
        <dbReference type="EMBL" id="KAJ7222183.1"/>
    </source>
</evidence>
<evidence type="ECO:0000313" key="3">
    <source>
        <dbReference type="Proteomes" id="UP001219525"/>
    </source>
</evidence>
<dbReference type="Proteomes" id="UP001219525">
    <property type="component" value="Unassembled WGS sequence"/>
</dbReference>
<comment type="caution">
    <text evidence="2">The sequence shown here is derived from an EMBL/GenBank/DDBJ whole genome shotgun (WGS) entry which is preliminary data.</text>
</comment>
<dbReference type="AlphaFoldDB" id="A0AAD6VXI4"/>
<sequence>MTNVPSTGRTDITFPLTIVEADHISGYYFAQQFQFINSGIRYTGQPRPSSTASSRTLSLGAPRPMRTAALALTAARASLARVVWDVWSHIQLRGCVQRRDMDRYRHRYASSQVRFVEWNPWNSGEPPNHCAKLPYQTTIFSAPFTSHSGSQGMEGLAYEYGDCVGQVASYTYRSRRKRDLDLRRGRSKALDAKEHKFQVPQIQFEPAVLALEEDSEARRRPASRHVALVVRPPPATSHWSLRRSRRTAPRQPLLHTSPPLLMRPVLPT</sequence>